<comment type="caution">
    <text evidence="1">The sequence shown here is derived from an EMBL/GenBank/DDBJ whole genome shotgun (WGS) entry which is preliminary data.</text>
</comment>
<evidence type="ECO:0000313" key="2">
    <source>
        <dbReference type="Proteomes" id="UP000287527"/>
    </source>
</evidence>
<evidence type="ECO:0000313" key="1">
    <source>
        <dbReference type="EMBL" id="RWX00903.1"/>
    </source>
</evidence>
<reference evidence="1 2" key="1">
    <citation type="submission" date="2019-01" db="EMBL/GenBank/DDBJ databases">
        <title>Flavobacterium sp. nov.,isolated from freshwater.</title>
        <authorList>
            <person name="Zhang R."/>
            <person name="Du Z.-J."/>
        </authorList>
    </citation>
    <scope>NUCLEOTIDE SEQUENCE [LARGE SCALE GENOMIC DNA]</scope>
    <source>
        <strain evidence="1 2">1E403</strain>
    </source>
</reference>
<dbReference type="AlphaFoldDB" id="A0A444HBY4"/>
<proteinExistence type="predicted"/>
<dbReference type="Proteomes" id="UP000287527">
    <property type="component" value="Unassembled WGS sequence"/>
</dbReference>
<protein>
    <submittedName>
        <fullName evidence="1">Uncharacterized protein</fullName>
    </submittedName>
</protein>
<dbReference type="EMBL" id="SBII01000004">
    <property type="protein sequence ID" value="RWX00903.1"/>
    <property type="molecule type" value="Genomic_DNA"/>
</dbReference>
<dbReference type="RefSeq" id="WP_128389385.1">
    <property type="nucleotide sequence ID" value="NZ_SBII01000004.1"/>
</dbReference>
<sequence>MATPIETILKWYKEFDFPTEQQFRQSWTSFWHKDEKIPQSSIENLTIDLDNKAEREQLDRHTTDPDAHADLFAQFTTPYKYLTNVPGADADNLVIPELIGAELDAVMYRGQVVDADEITLDTVTGTLSNWDFKAGVKYIIFYTKI</sequence>
<organism evidence="1 2">
    <name type="scientific">Flavobacterium cerinum</name>
    <dbReference type="NCBI Taxonomy" id="2502784"/>
    <lineage>
        <taxon>Bacteria</taxon>
        <taxon>Pseudomonadati</taxon>
        <taxon>Bacteroidota</taxon>
        <taxon>Flavobacteriia</taxon>
        <taxon>Flavobacteriales</taxon>
        <taxon>Flavobacteriaceae</taxon>
        <taxon>Flavobacterium</taxon>
    </lineage>
</organism>
<name>A0A444HBY4_9FLAO</name>
<accession>A0A444HBY4</accession>
<dbReference type="OrthoDB" id="1357438at2"/>
<gene>
    <name evidence="1" type="ORF">EPI11_07735</name>
</gene>
<keyword evidence="2" id="KW-1185">Reference proteome</keyword>